<proteinExistence type="predicted"/>
<accession>A0ABW1IEW9</accession>
<protein>
    <submittedName>
        <fullName evidence="3">ATP-grasp domain-containing protein</fullName>
    </submittedName>
</protein>
<name>A0ABW1IEW9_9PSEU</name>
<evidence type="ECO:0000313" key="3">
    <source>
        <dbReference type="EMBL" id="MFC5952193.1"/>
    </source>
</evidence>
<sequence length="403" mass="45628">MVGLEPNEAPRSRQLALGAVVIGGDYQGLGVARSLGRRGIPVRVLDDERSVSRASRYVQGFHRVPSLRGERETLSSLEDLRLRWGLDGWVLYPTRDETVAALARHRDDLSRRWRVPVADWRAVQSCWDKRETYRIAAEAGIPHPRTWVLRTASDLAAVHDAGPFVVKPAIKEHFFYQTGVKAWRVDHPRDLVRVVQRATEIVGDGEVLVQQLVPGGGEEQYAYCALVRDGRALARMTVRRRRQHPSDFGRASTFVETVDLPHLEEPSLRFLSAIGYQGLVELEYKRDRRDGEFKLLDVNARTWGYHSLGAAAGVDFPYLLFRDQLGVGPPDSTLSTRAGVKWIRLLTDLPNAGRDIARGSLHPGDYLRTLRRLDTEAVLSLRDPLPWFYEVAHLPYLARHRSL</sequence>
<comment type="caution">
    <text evidence="3">The sequence shown here is derived from an EMBL/GenBank/DDBJ whole genome shotgun (WGS) entry which is preliminary data.</text>
</comment>
<feature type="domain" description="ATP-grasp" evidence="2">
    <location>
        <begin position="133"/>
        <end position="325"/>
    </location>
</feature>
<dbReference type="Gene3D" id="3.50.50.60">
    <property type="entry name" value="FAD/NAD(P)-binding domain"/>
    <property type="match status" value="1"/>
</dbReference>
<dbReference type="SUPFAM" id="SSF51905">
    <property type="entry name" value="FAD/NAD(P)-binding domain"/>
    <property type="match status" value="1"/>
</dbReference>
<reference evidence="4" key="1">
    <citation type="journal article" date="2019" name="Int. J. Syst. Evol. Microbiol.">
        <title>The Global Catalogue of Microorganisms (GCM) 10K type strain sequencing project: providing services to taxonomists for standard genome sequencing and annotation.</title>
        <authorList>
            <consortium name="The Broad Institute Genomics Platform"/>
            <consortium name="The Broad Institute Genome Sequencing Center for Infectious Disease"/>
            <person name="Wu L."/>
            <person name="Ma J."/>
        </authorList>
    </citation>
    <scope>NUCLEOTIDE SEQUENCE [LARGE SCALE GENOMIC DNA]</scope>
    <source>
        <strain evidence="4">CGMCC 4.7397</strain>
    </source>
</reference>
<dbReference type="Proteomes" id="UP001596119">
    <property type="component" value="Unassembled WGS sequence"/>
</dbReference>
<keyword evidence="1" id="KW-0067">ATP-binding</keyword>
<evidence type="ECO:0000259" key="2">
    <source>
        <dbReference type="PROSITE" id="PS50975"/>
    </source>
</evidence>
<dbReference type="Pfam" id="PF15632">
    <property type="entry name" value="ATPgrasp_Ter"/>
    <property type="match status" value="1"/>
</dbReference>
<evidence type="ECO:0000313" key="4">
    <source>
        <dbReference type="Proteomes" id="UP001596119"/>
    </source>
</evidence>
<dbReference type="PROSITE" id="PS50975">
    <property type="entry name" value="ATP_GRASP"/>
    <property type="match status" value="1"/>
</dbReference>
<keyword evidence="4" id="KW-1185">Reference proteome</keyword>
<dbReference type="SUPFAM" id="SSF56059">
    <property type="entry name" value="Glutathione synthetase ATP-binding domain-like"/>
    <property type="match status" value="1"/>
</dbReference>
<dbReference type="InterPro" id="IPR011761">
    <property type="entry name" value="ATP-grasp"/>
</dbReference>
<dbReference type="Gene3D" id="3.30.470.20">
    <property type="entry name" value="ATP-grasp fold, B domain"/>
    <property type="match status" value="1"/>
</dbReference>
<dbReference type="InterPro" id="IPR036188">
    <property type="entry name" value="FAD/NAD-bd_sf"/>
</dbReference>
<dbReference type="EMBL" id="JBHSQK010000096">
    <property type="protein sequence ID" value="MFC5952193.1"/>
    <property type="molecule type" value="Genomic_DNA"/>
</dbReference>
<evidence type="ECO:0000256" key="1">
    <source>
        <dbReference type="PROSITE-ProRule" id="PRU00409"/>
    </source>
</evidence>
<keyword evidence="1" id="KW-0547">Nucleotide-binding</keyword>
<organism evidence="3 4">
    <name type="scientific">Pseudonocardia lutea</name>
    <dbReference type="NCBI Taxonomy" id="2172015"/>
    <lineage>
        <taxon>Bacteria</taxon>
        <taxon>Bacillati</taxon>
        <taxon>Actinomycetota</taxon>
        <taxon>Actinomycetes</taxon>
        <taxon>Pseudonocardiales</taxon>
        <taxon>Pseudonocardiaceae</taxon>
        <taxon>Pseudonocardia</taxon>
    </lineage>
</organism>
<gene>
    <name evidence="3" type="ORF">ACFQH9_28405</name>
</gene>
<dbReference type="RefSeq" id="WP_379570856.1">
    <property type="nucleotide sequence ID" value="NZ_JBHSQK010000096.1"/>
</dbReference>